<evidence type="ECO:0000256" key="4">
    <source>
        <dbReference type="ARBA" id="ARBA00022685"/>
    </source>
</evidence>
<dbReference type="GO" id="GO:0005576">
    <property type="term" value="C:extracellular region"/>
    <property type="evidence" value="ECO:0007669"/>
    <property type="project" value="UniProtKB-SubCell"/>
</dbReference>
<comment type="similarity">
    <text evidence="2">Belongs to the FARP (FMRFamide related peptide) family.</text>
</comment>
<evidence type="ECO:0000256" key="2">
    <source>
        <dbReference type="ARBA" id="ARBA00006356"/>
    </source>
</evidence>
<dbReference type="GO" id="GO:0007218">
    <property type="term" value="P:neuropeptide signaling pathway"/>
    <property type="evidence" value="ECO:0007669"/>
    <property type="project" value="UniProtKB-KW"/>
</dbReference>
<dbReference type="WBParaSite" id="PSAMB.scaffold1604size39546.g14051.t1">
    <property type="protein sequence ID" value="PSAMB.scaffold1604size39546.g14051.t1"/>
    <property type="gene ID" value="PSAMB.scaffold1604size39546.g14051"/>
</dbReference>
<evidence type="ECO:0000313" key="8">
    <source>
        <dbReference type="Proteomes" id="UP000887566"/>
    </source>
</evidence>
<dbReference type="Proteomes" id="UP000887566">
    <property type="component" value="Unplaced"/>
</dbReference>
<dbReference type="PANTHER" id="PTHR20986:SF18">
    <property type="entry name" value="FMRF-LIKE PEPTIDE"/>
    <property type="match status" value="1"/>
</dbReference>
<evidence type="ECO:0000256" key="6">
    <source>
        <dbReference type="ARBA" id="ARBA00023320"/>
    </source>
</evidence>
<evidence type="ECO:0000256" key="3">
    <source>
        <dbReference type="ARBA" id="ARBA00022525"/>
    </source>
</evidence>
<keyword evidence="7" id="KW-0732">Signal</keyword>
<keyword evidence="5" id="KW-0027">Amidation</keyword>
<keyword evidence="3" id="KW-0964">Secreted</keyword>
<keyword evidence="6" id="KW-0527">Neuropeptide</keyword>
<feature type="signal peptide" evidence="7">
    <location>
        <begin position="1"/>
        <end position="18"/>
    </location>
</feature>
<reference evidence="9" key="1">
    <citation type="submission" date="2022-11" db="UniProtKB">
        <authorList>
            <consortium name="WormBaseParasite"/>
        </authorList>
    </citation>
    <scope>IDENTIFICATION</scope>
</reference>
<keyword evidence="8" id="KW-1185">Reference proteome</keyword>
<evidence type="ECO:0000313" key="9">
    <source>
        <dbReference type="WBParaSite" id="PSAMB.scaffold1604size39546.g14051.t1"/>
    </source>
</evidence>
<organism evidence="8 9">
    <name type="scientific">Plectus sambesii</name>
    <dbReference type="NCBI Taxonomy" id="2011161"/>
    <lineage>
        <taxon>Eukaryota</taxon>
        <taxon>Metazoa</taxon>
        <taxon>Ecdysozoa</taxon>
        <taxon>Nematoda</taxon>
        <taxon>Chromadorea</taxon>
        <taxon>Plectida</taxon>
        <taxon>Plectina</taxon>
        <taxon>Plectoidea</taxon>
        <taxon>Plectidae</taxon>
        <taxon>Plectus</taxon>
    </lineage>
</organism>
<sequence>MRLLAVIVGLGVLAATQAATDLAAICAKAADAPKSEDGKDVYTHLCQLQLELVEVKDVIHEMLSDRESAAEEMESAIPEEVEAPSADKRKNEFIRFGKRKNEFIRFGKRKNEFIRFGKRKNEFIRFGRSAANEEPMEKDEMTKRKNEFIRFGKRKNEFIRFG</sequence>
<feature type="chain" id="PRO_5037264800" evidence="7">
    <location>
        <begin position="19"/>
        <end position="162"/>
    </location>
</feature>
<dbReference type="PANTHER" id="PTHR20986">
    <property type="entry name" value="FMRFAMIDE-RELATED PEPTIDES"/>
    <property type="match status" value="1"/>
</dbReference>
<dbReference type="InterPro" id="IPR002544">
    <property type="entry name" value="FMRFamid-related_peptide-like"/>
</dbReference>
<evidence type="ECO:0000256" key="5">
    <source>
        <dbReference type="ARBA" id="ARBA00022815"/>
    </source>
</evidence>
<name>A0A914V9N0_9BILA</name>
<comment type="subcellular location">
    <subcellularLocation>
        <location evidence="1">Secreted</location>
    </subcellularLocation>
</comment>
<keyword evidence="4" id="KW-0165">Cleavage on pair of basic residues</keyword>
<proteinExistence type="inferred from homology"/>
<dbReference type="InterPro" id="IPR051041">
    <property type="entry name" value="FMRFamide-related_np"/>
</dbReference>
<evidence type="ECO:0000256" key="1">
    <source>
        <dbReference type="ARBA" id="ARBA00004613"/>
    </source>
</evidence>
<dbReference type="Pfam" id="PF01581">
    <property type="entry name" value="FARP"/>
    <property type="match status" value="6"/>
</dbReference>
<accession>A0A914V9N0</accession>
<protein>
    <submittedName>
        <fullName evidence="9">Uncharacterized protein</fullName>
    </submittedName>
</protein>
<dbReference type="AlphaFoldDB" id="A0A914V9N0"/>
<evidence type="ECO:0000256" key="7">
    <source>
        <dbReference type="SAM" id="SignalP"/>
    </source>
</evidence>